<dbReference type="InterPro" id="IPR037951">
    <property type="entry name" value="MopB_CT_YdeP"/>
</dbReference>
<organism evidence="2 3">
    <name type="scientific">Streptomyces microflavus</name>
    <name type="common">Streptomyces lipmanii</name>
    <dbReference type="NCBI Taxonomy" id="1919"/>
    <lineage>
        <taxon>Bacteria</taxon>
        <taxon>Bacillati</taxon>
        <taxon>Actinomycetota</taxon>
        <taxon>Actinomycetes</taxon>
        <taxon>Kitasatosporales</taxon>
        <taxon>Streptomycetaceae</taxon>
        <taxon>Streptomyces</taxon>
    </lineage>
</organism>
<evidence type="ECO:0000313" key="2">
    <source>
        <dbReference type="EMBL" id="GFN01833.1"/>
    </source>
</evidence>
<evidence type="ECO:0000259" key="1">
    <source>
        <dbReference type="Pfam" id="PF01568"/>
    </source>
</evidence>
<dbReference type="InterPro" id="IPR009010">
    <property type="entry name" value="Asp_de-COase-like_dom_sf"/>
</dbReference>
<dbReference type="CDD" id="cd02787">
    <property type="entry name" value="MopB_CT_ydeP"/>
    <property type="match status" value="1"/>
</dbReference>
<dbReference type="Proteomes" id="UP000498740">
    <property type="component" value="Unassembled WGS sequence"/>
</dbReference>
<dbReference type="GO" id="GO:0016491">
    <property type="term" value="F:oxidoreductase activity"/>
    <property type="evidence" value="ECO:0007669"/>
    <property type="project" value="InterPro"/>
</dbReference>
<dbReference type="EMBL" id="BLWD01000001">
    <property type="protein sequence ID" value="GFN01833.1"/>
    <property type="molecule type" value="Genomic_DNA"/>
</dbReference>
<dbReference type="Pfam" id="PF01568">
    <property type="entry name" value="Molydop_binding"/>
    <property type="match status" value="1"/>
</dbReference>
<name>A0A7J0CH46_STRMI</name>
<dbReference type="SUPFAM" id="SSF53706">
    <property type="entry name" value="Formate dehydrogenase/DMSO reductase, domains 1-3"/>
    <property type="match status" value="1"/>
</dbReference>
<evidence type="ECO:0000313" key="3">
    <source>
        <dbReference type="Proteomes" id="UP000498740"/>
    </source>
</evidence>
<feature type="domain" description="Molybdopterin dinucleotide-binding" evidence="1">
    <location>
        <begin position="107"/>
        <end position="209"/>
    </location>
</feature>
<proteinExistence type="predicted"/>
<dbReference type="InterPro" id="IPR006657">
    <property type="entry name" value="MoPterin_dinucl-bd_dom"/>
</dbReference>
<dbReference type="SUPFAM" id="SSF50692">
    <property type="entry name" value="ADC-like"/>
    <property type="match status" value="1"/>
</dbReference>
<dbReference type="GO" id="GO:0043546">
    <property type="term" value="F:molybdopterin cofactor binding"/>
    <property type="evidence" value="ECO:0007669"/>
    <property type="project" value="InterPro"/>
</dbReference>
<dbReference type="Gene3D" id="2.40.40.20">
    <property type="match status" value="1"/>
</dbReference>
<accession>A0A7J0CH46</accession>
<sequence length="222" mass="24603">MVHLSIGMKRPASPHLLSEPAIVAGMARAALPGSATPWHWYIEDYDRIRDTMAKALDGFEDFNRRVRLPLGFRIRQPARELVFLTPSGRAEFSAAALPDVVPAAGTLALGTMRSHDQWNTTIYSDNDRYRGIKNLRTLVFMNRADMRERGITDLGPVDITSTAKDGSRRRLDGYLAVPYDIPRGCAAGYMPEMNVLCALGDYSTQSDQPIMKHVKVTIAPAA</sequence>
<protein>
    <recommendedName>
        <fullName evidence="1">Molybdopterin dinucleotide-binding domain-containing protein</fullName>
    </recommendedName>
</protein>
<reference evidence="2 3" key="1">
    <citation type="submission" date="2020-05" db="EMBL/GenBank/DDBJ databases">
        <title>Whole genome shotgun sequence of Streptomyces microflavus NBRC 13062.</title>
        <authorList>
            <person name="Komaki H."/>
            <person name="Tamura T."/>
        </authorList>
    </citation>
    <scope>NUCLEOTIDE SEQUENCE [LARGE SCALE GENOMIC DNA]</scope>
    <source>
        <strain evidence="2 3">NBRC 13062</strain>
    </source>
</reference>
<comment type="caution">
    <text evidence="2">The sequence shown here is derived from an EMBL/GenBank/DDBJ whole genome shotgun (WGS) entry which is preliminary data.</text>
</comment>
<gene>
    <name evidence="2" type="ORF">Smic_03890</name>
</gene>
<dbReference type="AlphaFoldDB" id="A0A7J0CH46"/>